<dbReference type="InterPro" id="IPR050266">
    <property type="entry name" value="AB_hydrolase_sf"/>
</dbReference>
<organism evidence="2 3">
    <name type="scientific">Pseudidiomarina insulisalsae</name>
    <dbReference type="NCBI Taxonomy" id="575789"/>
    <lineage>
        <taxon>Bacteria</taxon>
        <taxon>Pseudomonadati</taxon>
        <taxon>Pseudomonadota</taxon>
        <taxon>Gammaproteobacteria</taxon>
        <taxon>Alteromonadales</taxon>
        <taxon>Idiomarinaceae</taxon>
        <taxon>Pseudidiomarina</taxon>
    </lineage>
</organism>
<dbReference type="Pfam" id="PF00561">
    <property type="entry name" value="Abhydrolase_1"/>
    <property type="match status" value="1"/>
</dbReference>
<dbReference type="AlphaFoldDB" id="A0A432YQV2"/>
<dbReference type="Proteomes" id="UP000288259">
    <property type="component" value="Unassembled WGS sequence"/>
</dbReference>
<dbReference type="EMBL" id="PIPY01000001">
    <property type="protein sequence ID" value="RUO63629.1"/>
    <property type="molecule type" value="Genomic_DNA"/>
</dbReference>
<dbReference type="InterPro" id="IPR029058">
    <property type="entry name" value="AB_hydrolase_fold"/>
</dbReference>
<dbReference type="PRINTS" id="PR00111">
    <property type="entry name" value="ABHYDROLASE"/>
</dbReference>
<dbReference type="GO" id="GO:0046464">
    <property type="term" value="P:acylglycerol catabolic process"/>
    <property type="evidence" value="ECO:0007669"/>
    <property type="project" value="TreeGrafter"/>
</dbReference>
<dbReference type="GO" id="GO:0016020">
    <property type="term" value="C:membrane"/>
    <property type="evidence" value="ECO:0007669"/>
    <property type="project" value="TreeGrafter"/>
</dbReference>
<dbReference type="PANTHER" id="PTHR43798">
    <property type="entry name" value="MONOACYLGLYCEROL LIPASE"/>
    <property type="match status" value="1"/>
</dbReference>
<evidence type="ECO:0000259" key="1">
    <source>
        <dbReference type="Pfam" id="PF00561"/>
    </source>
</evidence>
<evidence type="ECO:0000313" key="3">
    <source>
        <dbReference type="Proteomes" id="UP000288259"/>
    </source>
</evidence>
<dbReference type="GO" id="GO:0047372">
    <property type="term" value="F:monoacylglycerol lipase activity"/>
    <property type="evidence" value="ECO:0007669"/>
    <property type="project" value="TreeGrafter"/>
</dbReference>
<reference evidence="3" key="1">
    <citation type="journal article" date="2018" name="Front. Microbiol.">
        <title>Genome-Based Analysis Reveals the Taxonomy and Diversity of the Family Idiomarinaceae.</title>
        <authorList>
            <person name="Liu Y."/>
            <person name="Lai Q."/>
            <person name="Shao Z."/>
        </authorList>
    </citation>
    <scope>NUCLEOTIDE SEQUENCE [LARGE SCALE GENOMIC DNA]</scope>
    <source>
        <strain evidence="3">CVS-6</strain>
    </source>
</reference>
<accession>A0A432YQV2</accession>
<dbReference type="Gene3D" id="3.40.50.1820">
    <property type="entry name" value="alpha/beta hydrolase"/>
    <property type="match status" value="1"/>
</dbReference>
<evidence type="ECO:0000313" key="2">
    <source>
        <dbReference type="EMBL" id="RUO63629.1"/>
    </source>
</evidence>
<dbReference type="InterPro" id="IPR000073">
    <property type="entry name" value="AB_hydrolase_1"/>
</dbReference>
<proteinExistence type="predicted"/>
<dbReference type="PRINTS" id="PR00412">
    <property type="entry name" value="EPOXHYDRLASE"/>
</dbReference>
<gene>
    <name evidence="2" type="ORF">CWI71_00760</name>
</gene>
<keyword evidence="3" id="KW-1185">Reference proteome</keyword>
<dbReference type="RefSeq" id="WP_126753337.1">
    <property type="nucleotide sequence ID" value="NZ_PIPY01000001.1"/>
</dbReference>
<dbReference type="OrthoDB" id="9773293at2"/>
<dbReference type="PANTHER" id="PTHR43798:SF5">
    <property type="entry name" value="MONOACYLGLYCEROL LIPASE ABHD6"/>
    <property type="match status" value="1"/>
</dbReference>
<name>A0A432YQV2_9GAMM</name>
<dbReference type="SUPFAM" id="SSF53474">
    <property type="entry name" value="alpha/beta-Hydrolases"/>
    <property type="match status" value="1"/>
</dbReference>
<dbReference type="InterPro" id="IPR000639">
    <property type="entry name" value="Epox_hydrolase-like"/>
</dbReference>
<feature type="domain" description="AB hydrolase-1" evidence="1">
    <location>
        <begin position="67"/>
        <end position="296"/>
    </location>
</feature>
<protein>
    <submittedName>
        <fullName evidence="2">Alpha/beta hydrolase</fullName>
    </submittedName>
</protein>
<comment type="caution">
    <text evidence="2">The sequence shown here is derived from an EMBL/GenBank/DDBJ whole genome shotgun (WGS) entry which is preliminary data.</text>
</comment>
<sequence>MKKWFVAIVVLVLLGWGATFHPATGQWVYQTVSRVEATLYGFQAGRVALSDLTFSLYRRQSSRPDAPTLLLLHGYTGSKNLWLRFANQLGDDYHLIIPDLAGHGDTGFDPQWSYSPSAQANRLQRLLDALKVDKAVLMGNSMGGLIAANFELMYPQRTQALVLLDPAGVDAPVPSRAEKLFQQGQSAFEIDNWQDFQEFYSMTMAEPPYIPEFVLRGIAQRYQEHKAEYVQIAEDFRNHDQLDGRLNNIQSPTLIIWGSADQILDASVANKWAEGIDRSELTIMQGVGHMPMVERPQQTAERVKQFLNSLQGL</sequence>
<keyword evidence="2" id="KW-0378">Hydrolase</keyword>